<dbReference type="AlphaFoldDB" id="A0AAX3NR46"/>
<evidence type="ECO:0000256" key="1">
    <source>
        <dbReference type="SAM" id="Phobius"/>
    </source>
</evidence>
<sequence>MMSLLQLLDDLVDLIEFITDFPRFWRIYMRIFCTFAACVLVAKTQDSPDGLAFVFGVILVIGIGLTLLWQRASR</sequence>
<dbReference type="EMBL" id="CP118988">
    <property type="protein sequence ID" value="WED76601.1"/>
    <property type="molecule type" value="Genomic_DNA"/>
</dbReference>
<dbReference type="Proteomes" id="UP001213721">
    <property type="component" value="Chromosome"/>
</dbReference>
<protein>
    <submittedName>
        <fullName evidence="2">Uncharacterized protein</fullName>
    </submittedName>
</protein>
<keyword evidence="1" id="KW-0472">Membrane</keyword>
<gene>
    <name evidence="2" type="ORF">PYU98_22510</name>
</gene>
<organism evidence="2 3">
    <name type="scientific">Aeromonas allosaccharophila</name>
    <dbReference type="NCBI Taxonomy" id="656"/>
    <lineage>
        <taxon>Bacteria</taxon>
        <taxon>Pseudomonadati</taxon>
        <taxon>Pseudomonadota</taxon>
        <taxon>Gammaproteobacteria</taxon>
        <taxon>Aeromonadales</taxon>
        <taxon>Aeromonadaceae</taxon>
        <taxon>Aeromonas</taxon>
    </lineage>
</organism>
<keyword evidence="1" id="KW-1133">Transmembrane helix</keyword>
<accession>A0AAX3NR46</accession>
<evidence type="ECO:0000313" key="3">
    <source>
        <dbReference type="Proteomes" id="UP001213721"/>
    </source>
</evidence>
<keyword evidence="1" id="KW-0812">Transmembrane</keyword>
<reference evidence="2" key="1">
    <citation type="submission" date="2023-02" db="EMBL/GenBank/DDBJ databases">
        <title>The sequence of Aeromonas allosaccharophila K520.</title>
        <authorList>
            <person name="Luo X."/>
        </authorList>
    </citation>
    <scope>NUCLEOTIDE SEQUENCE</scope>
    <source>
        <strain evidence="2">K520</strain>
    </source>
</reference>
<proteinExistence type="predicted"/>
<evidence type="ECO:0000313" key="2">
    <source>
        <dbReference type="EMBL" id="WED76601.1"/>
    </source>
</evidence>
<name>A0AAX3NR46_9GAMM</name>
<feature type="transmembrane region" description="Helical" evidence="1">
    <location>
        <begin position="50"/>
        <end position="69"/>
    </location>
</feature>
<dbReference type="RefSeq" id="WP_275057161.1">
    <property type="nucleotide sequence ID" value="NZ_CP118988.1"/>
</dbReference>